<feature type="compositionally biased region" description="Basic and acidic residues" evidence="1">
    <location>
        <begin position="24"/>
        <end position="39"/>
    </location>
</feature>
<dbReference type="HOGENOM" id="CLU_2038792_0_0_1"/>
<sequence length="121" mass="13969">MDQLRQQIDYLVAAKRKVEMEMEMEMEVKEPRRPQDLHTHTASPVAEDALAKGGKMEGRKREPKPAAYELSARNENFSVHVLFSPYISPTSNFPTIVIADYFHSMKDIFHFALDLQDYPQA</sequence>
<dbReference type="Proteomes" id="UP000053647">
    <property type="component" value="Unassembled WGS sequence"/>
</dbReference>
<evidence type="ECO:0000256" key="1">
    <source>
        <dbReference type="SAM" id="MobiDB-lite"/>
    </source>
</evidence>
<reference evidence="3" key="2">
    <citation type="submission" date="2015-01" db="EMBL/GenBank/DDBJ databases">
        <title>Evolutionary Origins and Diversification of the Mycorrhizal Mutualists.</title>
        <authorList>
            <consortium name="DOE Joint Genome Institute"/>
            <consortium name="Mycorrhizal Genomics Consortium"/>
            <person name="Kohler A."/>
            <person name="Kuo A."/>
            <person name="Nagy L.G."/>
            <person name="Floudas D."/>
            <person name="Copeland A."/>
            <person name="Barry K.W."/>
            <person name="Cichocki N."/>
            <person name="Veneault-Fourrey C."/>
            <person name="LaButti K."/>
            <person name="Lindquist E.A."/>
            <person name="Lipzen A."/>
            <person name="Lundell T."/>
            <person name="Morin E."/>
            <person name="Murat C."/>
            <person name="Riley R."/>
            <person name="Ohm R."/>
            <person name="Sun H."/>
            <person name="Tunlid A."/>
            <person name="Henrissat B."/>
            <person name="Grigoriev I.V."/>
            <person name="Hibbett D.S."/>
            <person name="Martin F."/>
        </authorList>
    </citation>
    <scope>NUCLEOTIDE SEQUENCE [LARGE SCALE GENOMIC DNA]</scope>
    <source>
        <strain evidence="3">ATCC 200175</strain>
    </source>
</reference>
<keyword evidence="3" id="KW-1185">Reference proteome</keyword>
<gene>
    <name evidence="2" type="ORF">PAXINDRAFT_20240</name>
</gene>
<evidence type="ECO:0000313" key="3">
    <source>
        <dbReference type="Proteomes" id="UP000053647"/>
    </source>
</evidence>
<proteinExistence type="predicted"/>
<protein>
    <submittedName>
        <fullName evidence="2">Uncharacterized protein</fullName>
    </submittedName>
</protein>
<accession>A0A0C9SVF5</accession>
<dbReference type="EMBL" id="KN820262">
    <property type="protein sequence ID" value="KIJ06575.1"/>
    <property type="molecule type" value="Genomic_DNA"/>
</dbReference>
<organism evidence="2 3">
    <name type="scientific">Paxillus involutus ATCC 200175</name>
    <dbReference type="NCBI Taxonomy" id="664439"/>
    <lineage>
        <taxon>Eukaryota</taxon>
        <taxon>Fungi</taxon>
        <taxon>Dikarya</taxon>
        <taxon>Basidiomycota</taxon>
        <taxon>Agaricomycotina</taxon>
        <taxon>Agaricomycetes</taxon>
        <taxon>Agaricomycetidae</taxon>
        <taxon>Boletales</taxon>
        <taxon>Paxilineae</taxon>
        <taxon>Paxillaceae</taxon>
        <taxon>Paxillus</taxon>
    </lineage>
</organism>
<reference evidence="2 3" key="1">
    <citation type="submission" date="2014-06" db="EMBL/GenBank/DDBJ databases">
        <authorList>
            <consortium name="DOE Joint Genome Institute"/>
            <person name="Kuo A."/>
            <person name="Kohler A."/>
            <person name="Nagy L.G."/>
            <person name="Floudas D."/>
            <person name="Copeland A."/>
            <person name="Barry K.W."/>
            <person name="Cichocki N."/>
            <person name="Veneault-Fourrey C."/>
            <person name="LaButti K."/>
            <person name="Lindquist E.A."/>
            <person name="Lipzen A."/>
            <person name="Lundell T."/>
            <person name="Morin E."/>
            <person name="Murat C."/>
            <person name="Sun H."/>
            <person name="Tunlid A."/>
            <person name="Henrissat B."/>
            <person name="Grigoriev I.V."/>
            <person name="Hibbett D.S."/>
            <person name="Martin F."/>
            <person name="Nordberg H.P."/>
            <person name="Cantor M.N."/>
            <person name="Hua S.X."/>
        </authorList>
    </citation>
    <scope>NUCLEOTIDE SEQUENCE [LARGE SCALE GENOMIC DNA]</scope>
    <source>
        <strain evidence="2 3">ATCC 200175</strain>
    </source>
</reference>
<dbReference type="AlphaFoldDB" id="A0A0C9SVF5"/>
<feature type="compositionally biased region" description="Basic and acidic residues" evidence="1">
    <location>
        <begin position="54"/>
        <end position="64"/>
    </location>
</feature>
<feature type="region of interest" description="Disordered" evidence="1">
    <location>
        <begin position="24"/>
        <end position="65"/>
    </location>
</feature>
<name>A0A0C9SVF5_PAXIN</name>
<evidence type="ECO:0000313" key="2">
    <source>
        <dbReference type="EMBL" id="KIJ06575.1"/>
    </source>
</evidence>